<keyword evidence="1" id="KW-0210">Decarboxylase</keyword>
<name>A0A809Y243_9BRAD</name>
<dbReference type="InterPro" id="IPR051818">
    <property type="entry name" value="TPP_dependent_decarboxylase"/>
</dbReference>
<dbReference type="AlphaFoldDB" id="A0A809Y243"/>
<reference evidence="4" key="1">
    <citation type="submission" date="2020-05" db="EMBL/GenBank/DDBJ databases">
        <title>Complete genome sequence of Bradyrhizobium diazoefficiens XF2 isolated from soybean nodule.</title>
        <authorList>
            <person name="Noda R."/>
            <person name="Kakizaki K."/>
            <person name="Minamisawa K."/>
        </authorList>
    </citation>
    <scope>NUCLEOTIDE SEQUENCE</scope>
    <source>
        <strain evidence="4">XF2</strain>
    </source>
</reference>
<protein>
    <recommendedName>
        <fullName evidence="3">Thiamine pyrophosphate enzyme TPP-binding domain-containing protein</fullName>
    </recommendedName>
</protein>
<feature type="domain" description="Thiamine pyrophosphate enzyme TPP-binding" evidence="3">
    <location>
        <begin position="47"/>
        <end position="155"/>
    </location>
</feature>
<dbReference type="GO" id="GO:0030976">
    <property type="term" value="F:thiamine pyrophosphate binding"/>
    <property type="evidence" value="ECO:0007669"/>
    <property type="project" value="InterPro"/>
</dbReference>
<evidence type="ECO:0000259" key="3">
    <source>
        <dbReference type="Pfam" id="PF02775"/>
    </source>
</evidence>
<gene>
    <name evidence="4" type="ORF">XF2B_71520</name>
    <name evidence="5" type="ORF">XF3B_71920</name>
</gene>
<dbReference type="SUPFAM" id="SSF52518">
    <property type="entry name" value="Thiamin diphosphate-binding fold (THDP-binding)"/>
    <property type="match status" value="1"/>
</dbReference>
<sequence>MSMQAQLDRRAAVAALLRNRKDSLVVAGLGSPTYDLHSVGDHDGNFYLWGAMGGAALIGLGLAQAQPGKRVLALTGDGEQLMGLGGLATIGVARPRNLDIVVIDNQHFGETGMQASHTGRGVDLTSIAMACGFAATGTARTIAEVERLAAQIASPGEGPRLFVIKVLAENPPRSLPSRDAVFIKNRFRAHLGFAAARAGYLTRR</sequence>
<dbReference type="EMBL" id="AP023092">
    <property type="protein sequence ID" value="BCE33383.1"/>
    <property type="molecule type" value="Genomic_DNA"/>
</dbReference>
<organism evidence="4">
    <name type="scientific">Bradyrhizobium diazoefficiens</name>
    <dbReference type="NCBI Taxonomy" id="1355477"/>
    <lineage>
        <taxon>Bacteria</taxon>
        <taxon>Pseudomonadati</taxon>
        <taxon>Pseudomonadota</taxon>
        <taxon>Alphaproteobacteria</taxon>
        <taxon>Hyphomicrobiales</taxon>
        <taxon>Nitrobacteraceae</taxon>
        <taxon>Bradyrhizobium</taxon>
    </lineage>
</organism>
<dbReference type="Gene3D" id="3.40.50.970">
    <property type="match status" value="1"/>
</dbReference>
<dbReference type="InterPro" id="IPR029061">
    <property type="entry name" value="THDP-binding"/>
</dbReference>
<reference evidence="5" key="2">
    <citation type="submission" date="2020-05" db="EMBL/GenBank/DDBJ databases">
        <title>Complete genome sequence of Bradyrhizobium diazoefficiens XF3 isolated from soybean nodule.</title>
        <authorList>
            <person name="Noda R."/>
            <person name="Kakizaki K."/>
            <person name="Minamisawa K."/>
        </authorList>
    </citation>
    <scope>NUCLEOTIDE SEQUENCE</scope>
    <source>
        <strain evidence="5">XF3</strain>
    </source>
</reference>
<dbReference type="GO" id="GO:0016831">
    <property type="term" value="F:carboxy-lyase activity"/>
    <property type="evidence" value="ECO:0007669"/>
    <property type="project" value="UniProtKB-KW"/>
</dbReference>
<dbReference type="GO" id="GO:0044281">
    <property type="term" value="P:small molecule metabolic process"/>
    <property type="evidence" value="ECO:0007669"/>
    <property type="project" value="UniProtKB-ARBA"/>
</dbReference>
<evidence type="ECO:0000256" key="2">
    <source>
        <dbReference type="ARBA" id="ARBA00023239"/>
    </source>
</evidence>
<dbReference type="InterPro" id="IPR011766">
    <property type="entry name" value="TPP_enzyme_TPP-bd"/>
</dbReference>
<proteinExistence type="predicted"/>
<dbReference type="PANTHER" id="PTHR42818">
    <property type="entry name" value="SULFOPYRUVATE DECARBOXYLASE SUBUNIT ALPHA"/>
    <property type="match status" value="1"/>
</dbReference>
<dbReference type="Pfam" id="PF02775">
    <property type="entry name" value="TPP_enzyme_C"/>
    <property type="match status" value="1"/>
</dbReference>
<evidence type="ECO:0000256" key="1">
    <source>
        <dbReference type="ARBA" id="ARBA00022793"/>
    </source>
</evidence>
<evidence type="ECO:0000313" key="4">
    <source>
        <dbReference type="EMBL" id="BCE33383.1"/>
    </source>
</evidence>
<accession>A0A809Y243</accession>
<dbReference type="RefSeq" id="WP_028174508.1">
    <property type="nucleotide sequence ID" value="NZ_AP022638.1"/>
</dbReference>
<dbReference type="EMBL" id="AP023093">
    <property type="protein sequence ID" value="BCE42161.1"/>
    <property type="molecule type" value="Genomic_DNA"/>
</dbReference>
<evidence type="ECO:0000313" key="5">
    <source>
        <dbReference type="EMBL" id="BCE42161.1"/>
    </source>
</evidence>
<dbReference type="PANTHER" id="PTHR42818:SF1">
    <property type="entry name" value="SULFOPYRUVATE DECARBOXYLASE"/>
    <property type="match status" value="1"/>
</dbReference>
<keyword evidence="2" id="KW-0456">Lyase</keyword>